<sequence length="205" mass="23464">MALISGCSSSGHVENEKIIFEDSEFEKTVKVSLGYFEDNAVLPKADDDKEIYLSDLKDIEKLSVHPKYNEIENIAGIEHMENLKVLELNRTEVSNIDPLKSLRKLEQLTLRDNQIEDIKAIENLNKLRFLDLANNSIDNIDPVKNLNNLEVLNLSNNEINDITPIKELEHLEKVYMKSIEELQSDPKNMEVIDSLEDRGVEVICD</sequence>
<dbReference type="AlphaFoldDB" id="B2A121"/>
<keyword evidence="2" id="KW-0677">Repeat</keyword>
<evidence type="ECO:0000256" key="2">
    <source>
        <dbReference type="ARBA" id="ARBA00022737"/>
    </source>
</evidence>
<dbReference type="EMBL" id="CP001034">
    <property type="protein sequence ID" value="ACB84644.1"/>
    <property type="molecule type" value="Genomic_DNA"/>
</dbReference>
<keyword evidence="1" id="KW-0433">Leucine-rich repeat</keyword>
<dbReference type="STRING" id="457570.Nther_1060"/>
<dbReference type="Pfam" id="PF00560">
    <property type="entry name" value="LRR_1"/>
    <property type="match status" value="1"/>
</dbReference>
<reference evidence="3 4" key="1">
    <citation type="submission" date="2008-04" db="EMBL/GenBank/DDBJ databases">
        <title>Complete sequence of chromosome of Natranaerobius thermophilus JW/NM-WN-LF.</title>
        <authorList>
            <consortium name="US DOE Joint Genome Institute"/>
            <person name="Copeland A."/>
            <person name="Lucas S."/>
            <person name="Lapidus A."/>
            <person name="Glavina del Rio T."/>
            <person name="Dalin E."/>
            <person name="Tice H."/>
            <person name="Bruce D."/>
            <person name="Goodwin L."/>
            <person name="Pitluck S."/>
            <person name="Chertkov O."/>
            <person name="Brettin T."/>
            <person name="Detter J.C."/>
            <person name="Han C."/>
            <person name="Kuske C.R."/>
            <person name="Schmutz J."/>
            <person name="Larimer F."/>
            <person name="Land M."/>
            <person name="Hauser L."/>
            <person name="Kyrpides N."/>
            <person name="Lykidis A."/>
            <person name="Mesbah N.M."/>
            <person name="Wiegel J."/>
        </authorList>
    </citation>
    <scope>NUCLEOTIDE SEQUENCE [LARGE SCALE GENOMIC DNA]</scope>
    <source>
        <strain evidence="4">ATCC BAA-1301 / DSM 18059 / JW/NM-WN-LF</strain>
    </source>
</reference>
<name>B2A121_NATTJ</name>
<dbReference type="RefSeq" id="WP_012447521.1">
    <property type="nucleotide sequence ID" value="NC_010718.1"/>
</dbReference>
<evidence type="ECO:0000313" key="4">
    <source>
        <dbReference type="Proteomes" id="UP000001683"/>
    </source>
</evidence>
<dbReference type="InterPro" id="IPR050836">
    <property type="entry name" value="SDS22/Internalin_LRR"/>
</dbReference>
<accession>B2A121</accession>
<dbReference type="PROSITE" id="PS51450">
    <property type="entry name" value="LRR"/>
    <property type="match status" value="3"/>
</dbReference>
<dbReference type="PANTHER" id="PTHR46652">
    <property type="entry name" value="LEUCINE-RICH REPEAT AND IQ DOMAIN-CONTAINING PROTEIN 1-RELATED"/>
    <property type="match status" value="1"/>
</dbReference>
<dbReference type="HOGENOM" id="CLU_1336317_0_0_9"/>
<dbReference type="Proteomes" id="UP000001683">
    <property type="component" value="Chromosome"/>
</dbReference>
<dbReference type="KEGG" id="nth:Nther_1060"/>
<dbReference type="PANTHER" id="PTHR46652:SF3">
    <property type="entry name" value="LEUCINE-RICH REPEAT-CONTAINING PROTEIN 9"/>
    <property type="match status" value="1"/>
</dbReference>
<dbReference type="InParanoid" id="B2A121"/>
<dbReference type="OrthoDB" id="1927963at2"/>
<protein>
    <submittedName>
        <fullName evidence="3">Leucine-rich repeat protein</fullName>
    </submittedName>
</protein>
<dbReference type="SUPFAM" id="SSF52058">
    <property type="entry name" value="L domain-like"/>
    <property type="match status" value="1"/>
</dbReference>
<organism evidence="3 4">
    <name type="scientific">Natranaerobius thermophilus (strain ATCC BAA-1301 / DSM 18059 / JW/NM-WN-LF)</name>
    <dbReference type="NCBI Taxonomy" id="457570"/>
    <lineage>
        <taxon>Bacteria</taxon>
        <taxon>Bacillati</taxon>
        <taxon>Bacillota</taxon>
        <taxon>Clostridia</taxon>
        <taxon>Natranaerobiales</taxon>
        <taxon>Natranaerobiaceae</taxon>
        <taxon>Natranaerobius</taxon>
    </lineage>
</organism>
<proteinExistence type="predicted"/>
<dbReference type="SMART" id="SM00365">
    <property type="entry name" value="LRR_SD22"/>
    <property type="match status" value="4"/>
</dbReference>
<evidence type="ECO:0000256" key="1">
    <source>
        <dbReference type="ARBA" id="ARBA00022614"/>
    </source>
</evidence>
<gene>
    <name evidence="3" type="ordered locus">Nther_1060</name>
</gene>
<dbReference type="InterPro" id="IPR001611">
    <property type="entry name" value="Leu-rich_rpt"/>
</dbReference>
<dbReference type="InterPro" id="IPR025875">
    <property type="entry name" value="Leu-rich_rpt_4"/>
</dbReference>
<evidence type="ECO:0000313" key="3">
    <source>
        <dbReference type="EMBL" id="ACB84644.1"/>
    </source>
</evidence>
<dbReference type="eggNOG" id="COG4886">
    <property type="taxonomic scope" value="Bacteria"/>
</dbReference>
<dbReference type="PRINTS" id="PR00019">
    <property type="entry name" value="LEURICHRPT"/>
</dbReference>
<dbReference type="Pfam" id="PF12799">
    <property type="entry name" value="LRR_4"/>
    <property type="match status" value="1"/>
</dbReference>
<dbReference type="InterPro" id="IPR032675">
    <property type="entry name" value="LRR_dom_sf"/>
</dbReference>
<reference evidence="3 4" key="2">
    <citation type="journal article" date="2011" name="J. Bacteriol.">
        <title>Complete genome sequence of the anaerobic, halophilic alkalithermophile Natranaerobius thermophilus JW/NM-WN-LF.</title>
        <authorList>
            <person name="Zhao B."/>
            <person name="Mesbah N.M."/>
            <person name="Dalin E."/>
            <person name="Goodwin L."/>
            <person name="Nolan M."/>
            <person name="Pitluck S."/>
            <person name="Chertkov O."/>
            <person name="Brettin T.S."/>
            <person name="Han J."/>
            <person name="Larimer F.W."/>
            <person name="Land M.L."/>
            <person name="Hauser L."/>
            <person name="Kyrpides N."/>
            <person name="Wiegel J."/>
        </authorList>
    </citation>
    <scope>NUCLEOTIDE SEQUENCE [LARGE SCALE GENOMIC DNA]</scope>
    <source>
        <strain evidence="4">ATCC BAA-1301 / DSM 18059 / JW/NM-WN-LF</strain>
    </source>
</reference>
<keyword evidence="4" id="KW-1185">Reference proteome</keyword>
<dbReference type="Gene3D" id="3.80.10.10">
    <property type="entry name" value="Ribonuclease Inhibitor"/>
    <property type="match status" value="1"/>
</dbReference>